<dbReference type="EMBL" id="QDDL01000001">
    <property type="protein sequence ID" value="PVZ71843.1"/>
    <property type="molecule type" value="Genomic_DNA"/>
</dbReference>
<evidence type="ECO:0000313" key="3">
    <source>
        <dbReference type="EMBL" id="PVZ71843.1"/>
    </source>
</evidence>
<dbReference type="InterPro" id="IPR023614">
    <property type="entry name" value="Porin_dom_sf"/>
</dbReference>
<keyword evidence="4" id="KW-1185">Reference proteome</keyword>
<evidence type="ECO:0000313" key="4">
    <source>
        <dbReference type="Proteomes" id="UP000244906"/>
    </source>
</evidence>
<protein>
    <submittedName>
        <fullName evidence="3">Uncharacterized protein</fullName>
    </submittedName>
</protein>
<feature type="signal peptide" evidence="2">
    <location>
        <begin position="1"/>
        <end position="19"/>
    </location>
</feature>
<dbReference type="AlphaFoldDB" id="A0A2V1H051"/>
<proteinExistence type="predicted"/>
<feature type="chain" id="PRO_5016069346" evidence="2">
    <location>
        <begin position="20"/>
        <end position="449"/>
    </location>
</feature>
<dbReference type="Gene3D" id="2.40.160.10">
    <property type="entry name" value="Porin"/>
    <property type="match status" value="1"/>
</dbReference>
<evidence type="ECO:0000256" key="1">
    <source>
        <dbReference type="SAM" id="MobiDB-lite"/>
    </source>
</evidence>
<sequence>MKAINIVTLIALACGSAQAAPEYSLNMLSRTFSMDVLERNDSNSSFISKHPDDVPYINASFTNKYSHYRAQAFHLFGKAKINPFLTLESNAYLVGKLHLNLDDPDGDDSLYVLKNNKNSFGRISGALEITPNSNSKIRYGYMPLDLELLNSGDIKTAPLIFAATSLQYQTDLFKLDLTKASRSSASNDQNYESFAKLETGVGIVRKAPIYVAQADFSNGQLSGLASFARQKGIKYYRMAQLEFQTRLSNQLSIEAGVQYRERKEIENSGTQYENNHIGLRMGGSYNQFRSGLAFSYTNDKSDLEMSTRWRNQQGQSCQSCGFYVAGYNDNSLFHHAGEKAIKWNLGANLDQLQQGLSIDSYLIYGDDLHKQLRKTMDMYLHRQREFGLKISQQFGSNGAELSLQHSRNKQTQKSRFIDSDPDYGGTGTSGSVRTSYQTRITLNYPINII</sequence>
<reference evidence="3 4" key="1">
    <citation type="submission" date="2018-04" db="EMBL/GenBank/DDBJ databases">
        <title>Thalassorhabdus spongiae gen. nov., sp. nov., isolated from a marine sponge in South-West Iceland.</title>
        <authorList>
            <person name="Knobloch S."/>
            <person name="Daussin A."/>
            <person name="Johannsson R."/>
            <person name="Marteinsson V.T."/>
        </authorList>
    </citation>
    <scope>NUCLEOTIDE SEQUENCE [LARGE SCALE GENOMIC DNA]</scope>
    <source>
        <strain evidence="3 4">Hp12</strain>
    </source>
</reference>
<feature type="region of interest" description="Disordered" evidence="1">
    <location>
        <begin position="399"/>
        <end position="430"/>
    </location>
</feature>
<gene>
    <name evidence="3" type="ORF">DC094_02115</name>
</gene>
<dbReference type="OrthoDB" id="9818571at2"/>
<evidence type="ECO:0000256" key="2">
    <source>
        <dbReference type="SAM" id="SignalP"/>
    </source>
</evidence>
<dbReference type="Proteomes" id="UP000244906">
    <property type="component" value="Unassembled WGS sequence"/>
</dbReference>
<dbReference type="RefSeq" id="WP_116685432.1">
    <property type="nucleotide sequence ID" value="NZ_CAWNYD010000001.1"/>
</dbReference>
<name>A0A2V1H051_9GAMM</name>
<organism evidence="3 4">
    <name type="scientific">Pelagibaculum spongiae</name>
    <dbReference type="NCBI Taxonomy" id="2080658"/>
    <lineage>
        <taxon>Bacteria</taxon>
        <taxon>Pseudomonadati</taxon>
        <taxon>Pseudomonadota</taxon>
        <taxon>Gammaproteobacteria</taxon>
        <taxon>Oceanospirillales</taxon>
        <taxon>Pelagibaculum</taxon>
    </lineage>
</organism>
<accession>A0A2V1H051</accession>
<comment type="caution">
    <text evidence="3">The sequence shown here is derived from an EMBL/GenBank/DDBJ whole genome shotgun (WGS) entry which is preliminary data.</text>
</comment>
<keyword evidence="2" id="KW-0732">Signal</keyword>